<dbReference type="EMBL" id="JAOAOG010000322">
    <property type="protein sequence ID" value="KAJ6229352.1"/>
    <property type="molecule type" value="Genomic_DNA"/>
</dbReference>
<protein>
    <recommendedName>
        <fullName evidence="1">J domain-containing protein</fullName>
    </recommendedName>
</protein>
<proteinExistence type="predicted"/>
<dbReference type="Pfam" id="PF00226">
    <property type="entry name" value="DnaJ"/>
    <property type="match status" value="1"/>
</dbReference>
<sequence length="187" mass="21650">MEENPNYYQILGVNQNATPNEIRKAYKAQILKCHPDKCKDKKMGKKKFLLVSKAYQILSNTNERKNYDQQLSGKIDSEIVSFIGMTIEKAIPFLAEIFVDTSVKVISTFINDSQQNEKEQEQGQGQEEVDSDISWEEIIKIIGHSSKHENLKENENENENDFNWDFNTLQKLCKSKNSQEPTINEKN</sequence>
<name>A0ABQ8XBF8_9EUKA</name>
<evidence type="ECO:0000313" key="3">
    <source>
        <dbReference type="Proteomes" id="UP001150062"/>
    </source>
</evidence>
<gene>
    <name evidence="2" type="ORF">M0813_07971</name>
</gene>
<evidence type="ECO:0000313" key="2">
    <source>
        <dbReference type="EMBL" id="KAJ6229352.1"/>
    </source>
</evidence>
<dbReference type="PROSITE" id="PS50076">
    <property type="entry name" value="DNAJ_2"/>
    <property type="match status" value="1"/>
</dbReference>
<dbReference type="InterPro" id="IPR051100">
    <property type="entry name" value="DnaJ_subfamily_B/C"/>
</dbReference>
<keyword evidence="3" id="KW-1185">Reference proteome</keyword>
<dbReference type="PRINTS" id="PR00625">
    <property type="entry name" value="JDOMAIN"/>
</dbReference>
<dbReference type="SUPFAM" id="SSF46565">
    <property type="entry name" value="Chaperone J-domain"/>
    <property type="match status" value="1"/>
</dbReference>
<dbReference type="Proteomes" id="UP001150062">
    <property type="component" value="Unassembled WGS sequence"/>
</dbReference>
<dbReference type="InterPro" id="IPR036869">
    <property type="entry name" value="J_dom_sf"/>
</dbReference>
<dbReference type="PANTHER" id="PTHR43908:SF3">
    <property type="entry name" value="AT29763P-RELATED"/>
    <property type="match status" value="1"/>
</dbReference>
<dbReference type="CDD" id="cd06257">
    <property type="entry name" value="DnaJ"/>
    <property type="match status" value="1"/>
</dbReference>
<accession>A0ABQ8XBF8</accession>
<dbReference type="InterPro" id="IPR001623">
    <property type="entry name" value="DnaJ_domain"/>
</dbReference>
<dbReference type="PANTHER" id="PTHR43908">
    <property type="entry name" value="AT29763P-RELATED"/>
    <property type="match status" value="1"/>
</dbReference>
<dbReference type="Gene3D" id="1.10.287.110">
    <property type="entry name" value="DnaJ domain"/>
    <property type="match status" value="1"/>
</dbReference>
<comment type="caution">
    <text evidence="2">The sequence shown here is derived from an EMBL/GenBank/DDBJ whole genome shotgun (WGS) entry which is preliminary data.</text>
</comment>
<dbReference type="SMART" id="SM00271">
    <property type="entry name" value="DnaJ"/>
    <property type="match status" value="1"/>
</dbReference>
<evidence type="ECO:0000259" key="1">
    <source>
        <dbReference type="PROSITE" id="PS50076"/>
    </source>
</evidence>
<feature type="domain" description="J" evidence="1">
    <location>
        <begin position="6"/>
        <end position="71"/>
    </location>
</feature>
<reference evidence="2" key="1">
    <citation type="submission" date="2022-08" db="EMBL/GenBank/DDBJ databases">
        <title>Novel sulfate-reducing endosymbionts in the free-living metamonad Anaeramoeba.</title>
        <authorList>
            <person name="Jerlstrom-Hultqvist J."/>
            <person name="Cepicka I."/>
            <person name="Gallot-Lavallee L."/>
            <person name="Salas-Leiva D."/>
            <person name="Curtis B.A."/>
            <person name="Zahonova K."/>
            <person name="Pipaliya S."/>
            <person name="Dacks J."/>
            <person name="Roger A.J."/>
        </authorList>
    </citation>
    <scope>NUCLEOTIDE SEQUENCE</scope>
    <source>
        <strain evidence="2">Schooner1</strain>
    </source>
</reference>
<organism evidence="2 3">
    <name type="scientific">Anaeramoeba flamelloides</name>
    <dbReference type="NCBI Taxonomy" id="1746091"/>
    <lineage>
        <taxon>Eukaryota</taxon>
        <taxon>Metamonada</taxon>
        <taxon>Anaeramoebidae</taxon>
        <taxon>Anaeramoeba</taxon>
    </lineage>
</organism>